<accession>A0A511WMJ1</accession>
<evidence type="ECO:0000313" key="3">
    <source>
        <dbReference type="Proteomes" id="UP000321886"/>
    </source>
</evidence>
<evidence type="ECO:0000313" key="2">
    <source>
        <dbReference type="EMBL" id="GEN52349.1"/>
    </source>
</evidence>
<protein>
    <submittedName>
        <fullName evidence="2">Uncharacterized protein</fullName>
    </submittedName>
</protein>
<keyword evidence="1" id="KW-1133">Transmembrane helix</keyword>
<proteinExistence type="predicted"/>
<name>A0A511WMJ1_9BACI</name>
<sequence>MKLKSLSNIGRSDSVNVLNLIIAIAMIVTPAIFLIYWGKSGYDFDERKDEE</sequence>
<feature type="transmembrane region" description="Helical" evidence="1">
    <location>
        <begin position="20"/>
        <end position="38"/>
    </location>
</feature>
<keyword evidence="1" id="KW-0472">Membrane</keyword>
<dbReference type="AlphaFoldDB" id="A0A511WMJ1"/>
<keyword evidence="1" id="KW-0812">Transmembrane</keyword>
<dbReference type="EMBL" id="BJYD01000004">
    <property type="protein sequence ID" value="GEN52349.1"/>
    <property type="molecule type" value="Genomic_DNA"/>
</dbReference>
<dbReference type="Proteomes" id="UP000321886">
    <property type="component" value="Unassembled WGS sequence"/>
</dbReference>
<keyword evidence="3" id="KW-1185">Reference proteome</keyword>
<reference evidence="2 3" key="1">
    <citation type="submission" date="2019-07" db="EMBL/GenBank/DDBJ databases">
        <title>Whole genome shotgun sequence of Halobacillus faecis NBRC 103569.</title>
        <authorList>
            <person name="Hosoyama A."/>
            <person name="Uohara A."/>
            <person name="Ohji S."/>
            <person name="Ichikawa N."/>
        </authorList>
    </citation>
    <scope>NUCLEOTIDE SEQUENCE [LARGE SCALE GENOMIC DNA]</scope>
    <source>
        <strain evidence="2 3">NBRC 103569</strain>
    </source>
</reference>
<organism evidence="2 3">
    <name type="scientific">Halobacillus faecis</name>
    <dbReference type="NCBI Taxonomy" id="360184"/>
    <lineage>
        <taxon>Bacteria</taxon>
        <taxon>Bacillati</taxon>
        <taxon>Bacillota</taxon>
        <taxon>Bacilli</taxon>
        <taxon>Bacillales</taxon>
        <taxon>Bacillaceae</taxon>
        <taxon>Halobacillus</taxon>
    </lineage>
</organism>
<comment type="caution">
    <text evidence="2">The sequence shown here is derived from an EMBL/GenBank/DDBJ whole genome shotgun (WGS) entry which is preliminary data.</text>
</comment>
<evidence type="ECO:0000256" key="1">
    <source>
        <dbReference type="SAM" id="Phobius"/>
    </source>
</evidence>
<gene>
    <name evidence="2" type="ORF">HFA01_06110</name>
</gene>